<keyword evidence="6" id="KW-0539">Nucleus</keyword>
<evidence type="ECO:0000313" key="8">
    <source>
        <dbReference type="Proteomes" id="UP001059041"/>
    </source>
</evidence>
<dbReference type="AlphaFoldDB" id="A0A9W7WNP5"/>
<keyword evidence="4 6" id="KW-0418">Kinase</keyword>
<evidence type="ECO:0000256" key="1">
    <source>
        <dbReference type="ARBA" id="ARBA00010688"/>
    </source>
</evidence>
<keyword evidence="8" id="KW-1185">Reference proteome</keyword>
<keyword evidence="5 6" id="KW-0067">ATP-binding</keyword>
<keyword evidence="2 6" id="KW-0808">Transferase</keyword>
<dbReference type="Gene3D" id="3.30.1110.10">
    <property type="match status" value="1"/>
</dbReference>
<dbReference type="GO" id="GO:0044209">
    <property type="term" value="P:AMP salvage"/>
    <property type="evidence" value="ECO:0007669"/>
    <property type="project" value="UniProtKB-UniRule"/>
</dbReference>
<evidence type="ECO:0000256" key="5">
    <source>
        <dbReference type="ARBA" id="ARBA00022840"/>
    </source>
</evidence>
<reference evidence="7" key="1">
    <citation type="submission" date="2021-02" db="EMBL/GenBank/DDBJ databases">
        <title>Comparative genomics reveals that relaxation of natural selection precedes convergent phenotypic evolution of cavefish.</title>
        <authorList>
            <person name="Peng Z."/>
        </authorList>
    </citation>
    <scope>NUCLEOTIDE SEQUENCE</scope>
    <source>
        <tissue evidence="7">Muscle</tissue>
    </source>
</reference>
<protein>
    <recommendedName>
        <fullName evidence="6">Adenosine kinase</fullName>
        <shortName evidence="6">AK</shortName>
        <ecNumber evidence="6">2.7.1.20</ecNumber>
    </recommendedName>
    <alternativeName>
        <fullName evidence="6">Adenosine 5'-phosphotransferase</fullName>
    </alternativeName>
</protein>
<dbReference type="GO" id="GO:0005634">
    <property type="term" value="C:nucleus"/>
    <property type="evidence" value="ECO:0007669"/>
    <property type="project" value="UniProtKB-SubCell"/>
</dbReference>
<comment type="function">
    <text evidence="6">ATP dependent phosphorylation of adenosine and other related nucleoside analogs to monophosphate derivatives.</text>
</comment>
<sequence length="277" mass="30252">MASDEPKAKKIKLEEKKLSQNALFGMGNPLLDICAVVDKDFLDKYGLKPNDQILAEDKHKEIQLSRTVSSVSDGAHFDECAVLYLRARAGKKSCCTPKAILQCFEAESFVNIKGKKDWQGCLALRVGGRAQLIIGAAFLTLVLESCTLGEQILFTLMSHKLPLYGPVRLSLYSCAVNYGGSNPAARKAPDCTPHPGVEMQHWLLRPLWDFPLVFALAGGDIDLFLPRRVVAKCYKSVKAGRSLIAKLQAAVDLGQAVCFHAALNAGLMAHLITNRAE</sequence>
<keyword evidence="6" id="KW-0660">Purine salvage</keyword>
<organism evidence="7 8">
    <name type="scientific">Triplophysa rosa</name>
    <name type="common">Cave loach</name>
    <dbReference type="NCBI Taxonomy" id="992332"/>
    <lineage>
        <taxon>Eukaryota</taxon>
        <taxon>Metazoa</taxon>
        <taxon>Chordata</taxon>
        <taxon>Craniata</taxon>
        <taxon>Vertebrata</taxon>
        <taxon>Euteleostomi</taxon>
        <taxon>Actinopterygii</taxon>
        <taxon>Neopterygii</taxon>
        <taxon>Teleostei</taxon>
        <taxon>Ostariophysi</taxon>
        <taxon>Cypriniformes</taxon>
        <taxon>Nemacheilidae</taxon>
        <taxon>Triplophysa</taxon>
    </lineage>
</organism>
<dbReference type="GO" id="GO:0006166">
    <property type="term" value="P:purine ribonucleoside salvage"/>
    <property type="evidence" value="ECO:0007669"/>
    <property type="project" value="UniProtKB-KW"/>
</dbReference>
<name>A0A9W7WNP5_TRIRA</name>
<evidence type="ECO:0000256" key="3">
    <source>
        <dbReference type="ARBA" id="ARBA00022741"/>
    </source>
</evidence>
<gene>
    <name evidence="7" type="ORF">IRJ41_011833</name>
</gene>
<dbReference type="EC" id="2.7.1.20" evidence="6"/>
<dbReference type="GO" id="GO:0005524">
    <property type="term" value="F:ATP binding"/>
    <property type="evidence" value="ECO:0007669"/>
    <property type="project" value="UniProtKB-UniRule"/>
</dbReference>
<evidence type="ECO:0000313" key="7">
    <source>
        <dbReference type="EMBL" id="KAI7805590.1"/>
    </source>
</evidence>
<evidence type="ECO:0000256" key="2">
    <source>
        <dbReference type="ARBA" id="ARBA00022679"/>
    </source>
</evidence>
<dbReference type="GO" id="GO:0006144">
    <property type="term" value="P:purine nucleobase metabolic process"/>
    <property type="evidence" value="ECO:0007669"/>
    <property type="project" value="TreeGrafter"/>
</dbReference>
<dbReference type="EMBL" id="JAFHDT010000009">
    <property type="protein sequence ID" value="KAI7805590.1"/>
    <property type="molecule type" value="Genomic_DNA"/>
</dbReference>
<accession>A0A9W7WNP5</accession>
<dbReference type="PANTHER" id="PTHR45769">
    <property type="entry name" value="ADENOSINE KINASE"/>
    <property type="match status" value="1"/>
</dbReference>
<proteinExistence type="inferred from homology"/>
<dbReference type="Proteomes" id="UP001059041">
    <property type="component" value="Linkage Group LG9"/>
</dbReference>
<comment type="subcellular location">
    <subcellularLocation>
        <location evidence="6">Nucleus</location>
    </subcellularLocation>
</comment>
<keyword evidence="6" id="KW-0460">Magnesium</keyword>
<comment type="caution">
    <text evidence="7">The sequence shown here is derived from an EMBL/GenBank/DDBJ whole genome shotgun (WGS) entry which is preliminary data.</text>
</comment>
<comment type="catalytic activity">
    <reaction evidence="6">
        <text>adenosine + ATP = AMP + ADP + H(+)</text>
        <dbReference type="Rhea" id="RHEA:20824"/>
        <dbReference type="ChEBI" id="CHEBI:15378"/>
        <dbReference type="ChEBI" id="CHEBI:16335"/>
        <dbReference type="ChEBI" id="CHEBI:30616"/>
        <dbReference type="ChEBI" id="CHEBI:456215"/>
        <dbReference type="ChEBI" id="CHEBI:456216"/>
        <dbReference type="EC" id="2.7.1.20"/>
    </reaction>
</comment>
<evidence type="ECO:0000256" key="6">
    <source>
        <dbReference type="RuleBase" id="RU368116"/>
    </source>
</evidence>
<comment type="cofactor">
    <cofactor evidence="6">
        <name>Mg(2+)</name>
        <dbReference type="ChEBI" id="CHEBI:18420"/>
    </cofactor>
    <text evidence="6">Binds 3 Mg(2+) ions per subunit.</text>
</comment>
<dbReference type="PANTHER" id="PTHR45769:SF3">
    <property type="entry name" value="ADENOSINE KINASE"/>
    <property type="match status" value="1"/>
</dbReference>
<keyword evidence="3 6" id="KW-0547">Nucleotide-binding</keyword>
<evidence type="ECO:0000256" key="4">
    <source>
        <dbReference type="ARBA" id="ARBA00022777"/>
    </source>
</evidence>
<dbReference type="InterPro" id="IPR001805">
    <property type="entry name" value="Adenokinase"/>
</dbReference>
<comment type="pathway">
    <text evidence="6">Purine metabolism; AMP biosynthesis via salvage pathway; AMP from adenosine: step 1/1.</text>
</comment>
<dbReference type="GO" id="GO:0005829">
    <property type="term" value="C:cytosol"/>
    <property type="evidence" value="ECO:0007669"/>
    <property type="project" value="TreeGrafter"/>
</dbReference>
<comment type="similarity">
    <text evidence="1 6">Belongs to the carbohydrate kinase PfkB family.</text>
</comment>
<dbReference type="GO" id="GO:0004001">
    <property type="term" value="F:adenosine kinase activity"/>
    <property type="evidence" value="ECO:0007669"/>
    <property type="project" value="UniProtKB-UniRule"/>
</dbReference>
<comment type="subunit">
    <text evidence="6">Monomer.</text>
</comment>